<protein>
    <submittedName>
        <fullName evidence="1">Uncharacterized protein</fullName>
    </submittedName>
</protein>
<organism evidence="1 2">
    <name type="scientific">Enterococcus avium</name>
    <name type="common">Streptococcus avium</name>
    <dbReference type="NCBI Taxonomy" id="33945"/>
    <lineage>
        <taxon>Bacteria</taxon>
        <taxon>Bacillati</taxon>
        <taxon>Bacillota</taxon>
        <taxon>Bacilli</taxon>
        <taxon>Lactobacillales</taxon>
        <taxon>Enterococcaceae</taxon>
        <taxon>Enterococcus</taxon>
    </lineage>
</organism>
<comment type="caution">
    <text evidence="1">The sequence shown here is derived from an EMBL/GenBank/DDBJ whole genome shotgun (WGS) entry which is preliminary data.</text>
</comment>
<reference evidence="1 2" key="1">
    <citation type="submission" date="2017-10" db="EMBL/GenBank/DDBJ databases">
        <title>FDA dAtabase for Regulatory Grade micrObial Sequences (FDA-ARGOS): Supporting development and validation of Infectious Disease Dx tests.</title>
        <authorList>
            <person name="Campos J."/>
            <person name="Goldberg B."/>
            <person name="Tallon L.J."/>
            <person name="Sadzewicz L."/>
            <person name="Sengamalay N."/>
            <person name="Ott S."/>
            <person name="Godinez A."/>
            <person name="Nagaraj S."/>
            <person name="Vyas G."/>
            <person name="Aluvathingal J."/>
            <person name="Nadendla S."/>
            <person name="Geyer C."/>
            <person name="Nandy P."/>
            <person name="Hobson J."/>
            <person name="Sichtig H."/>
        </authorList>
    </citation>
    <scope>NUCLEOTIDE SEQUENCE [LARGE SCALE GENOMIC DNA]</scope>
    <source>
        <strain evidence="1 2">FDAARGOS_185</strain>
    </source>
</reference>
<dbReference type="EMBL" id="PDXQ01000002">
    <property type="protein sequence ID" value="TRZ28412.1"/>
    <property type="molecule type" value="Genomic_DNA"/>
</dbReference>
<evidence type="ECO:0000313" key="1">
    <source>
        <dbReference type="EMBL" id="TRZ28412.1"/>
    </source>
</evidence>
<evidence type="ECO:0000313" key="2">
    <source>
        <dbReference type="Proteomes" id="UP000316316"/>
    </source>
</evidence>
<sequence>MFYKSRLAAKLLIETIPFNEIERFILLGETTTKISELLLNNIFTIDEDLLLQNDYTLLLVN</sequence>
<proteinExistence type="predicted"/>
<name>A0A8B5VV60_ENTAV</name>
<accession>A0A8B5VV60</accession>
<dbReference type="AlphaFoldDB" id="A0A8B5VV60"/>
<gene>
    <name evidence="1" type="ORF">AUF17_16985</name>
</gene>
<dbReference type="Proteomes" id="UP000316316">
    <property type="component" value="Unassembled WGS sequence"/>
</dbReference>